<evidence type="ECO:0000313" key="2">
    <source>
        <dbReference type="EMBL" id="OCT85808.1"/>
    </source>
</evidence>
<dbReference type="Proteomes" id="UP000694892">
    <property type="component" value="Chromosome 4L"/>
</dbReference>
<protein>
    <submittedName>
        <fullName evidence="2">Uncharacterized protein</fullName>
    </submittedName>
</protein>
<organism evidence="2 3">
    <name type="scientific">Xenopus laevis</name>
    <name type="common">African clawed frog</name>
    <dbReference type="NCBI Taxonomy" id="8355"/>
    <lineage>
        <taxon>Eukaryota</taxon>
        <taxon>Metazoa</taxon>
        <taxon>Chordata</taxon>
        <taxon>Craniata</taxon>
        <taxon>Vertebrata</taxon>
        <taxon>Euteleostomi</taxon>
        <taxon>Amphibia</taxon>
        <taxon>Batrachia</taxon>
        <taxon>Anura</taxon>
        <taxon>Pipoidea</taxon>
        <taxon>Pipidae</taxon>
        <taxon>Xenopodinae</taxon>
        <taxon>Xenopus</taxon>
        <taxon>Xenopus</taxon>
    </lineage>
</organism>
<dbReference type="EMBL" id="CM004472">
    <property type="protein sequence ID" value="OCT85808.1"/>
    <property type="molecule type" value="Genomic_DNA"/>
</dbReference>
<evidence type="ECO:0000313" key="3">
    <source>
        <dbReference type="Proteomes" id="UP000694892"/>
    </source>
</evidence>
<accession>A0A974D547</accession>
<name>A0A974D547_XENLA</name>
<feature type="region of interest" description="Disordered" evidence="1">
    <location>
        <begin position="47"/>
        <end position="66"/>
    </location>
</feature>
<sequence>MQIAFRMVSLHNFSAHISAILCLPSAALTFFRFARCEKWLNSEQNVFKPPHDNSRGGRPLSCNSRI</sequence>
<reference evidence="3" key="1">
    <citation type="journal article" date="2016" name="Nature">
        <title>Genome evolution in the allotetraploid frog Xenopus laevis.</title>
        <authorList>
            <person name="Session A.M."/>
            <person name="Uno Y."/>
            <person name="Kwon T."/>
            <person name="Chapman J.A."/>
            <person name="Toyoda A."/>
            <person name="Takahashi S."/>
            <person name="Fukui A."/>
            <person name="Hikosaka A."/>
            <person name="Suzuki A."/>
            <person name="Kondo M."/>
            <person name="van Heeringen S.J."/>
            <person name="Quigley I."/>
            <person name="Heinz S."/>
            <person name="Ogino H."/>
            <person name="Ochi H."/>
            <person name="Hellsten U."/>
            <person name="Lyons J.B."/>
            <person name="Simakov O."/>
            <person name="Putnam N."/>
            <person name="Stites J."/>
            <person name="Kuroki Y."/>
            <person name="Tanaka T."/>
            <person name="Michiue T."/>
            <person name="Watanabe M."/>
            <person name="Bogdanovic O."/>
            <person name="Lister R."/>
            <person name="Georgiou G."/>
            <person name="Paranjpe S.S."/>
            <person name="van Kruijsbergen I."/>
            <person name="Shu S."/>
            <person name="Carlson J."/>
            <person name="Kinoshita T."/>
            <person name="Ohta Y."/>
            <person name="Mawaribuchi S."/>
            <person name="Jenkins J."/>
            <person name="Grimwood J."/>
            <person name="Schmutz J."/>
            <person name="Mitros T."/>
            <person name="Mozaffari S.V."/>
            <person name="Suzuki Y."/>
            <person name="Haramoto Y."/>
            <person name="Yamamoto T.S."/>
            <person name="Takagi C."/>
            <person name="Heald R."/>
            <person name="Miller K."/>
            <person name="Haudenschild C."/>
            <person name="Kitzman J."/>
            <person name="Nakayama T."/>
            <person name="Izutsu Y."/>
            <person name="Robert J."/>
            <person name="Fortriede J."/>
            <person name="Burns K."/>
            <person name="Lotay V."/>
            <person name="Karimi K."/>
            <person name="Yasuoka Y."/>
            <person name="Dichmann D.S."/>
            <person name="Flajnik M.F."/>
            <person name="Houston D.W."/>
            <person name="Shendure J."/>
            <person name="DuPasquier L."/>
            <person name="Vize P.D."/>
            <person name="Zorn A.M."/>
            <person name="Ito M."/>
            <person name="Marcotte E.M."/>
            <person name="Wallingford J.B."/>
            <person name="Ito Y."/>
            <person name="Asashima M."/>
            <person name="Ueno N."/>
            <person name="Matsuda Y."/>
            <person name="Veenstra G.J."/>
            <person name="Fujiyama A."/>
            <person name="Harland R.M."/>
            <person name="Taira M."/>
            <person name="Rokhsar D.S."/>
        </authorList>
    </citation>
    <scope>NUCLEOTIDE SEQUENCE [LARGE SCALE GENOMIC DNA]</scope>
    <source>
        <strain evidence="3">J</strain>
    </source>
</reference>
<gene>
    <name evidence="2" type="ORF">XELAEV_18023977mg</name>
</gene>
<dbReference type="AlphaFoldDB" id="A0A974D547"/>
<evidence type="ECO:0000256" key="1">
    <source>
        <dbReference type="SAM" id="MobiDB-lite"/>
    </source>
</evidence>
<proteinExistence type="predicted"/>